<dbReference type="EMBL" id="MH491968">
    <property type="protein sequence ID" value="AWY04326.1"/>
    <property type="molecule type" value="Genomic_DNA"/>
</dbReference>
<proteinExistence type="predicted"/>
<protein>
    <submittedName>
        <fullName evidence="1">Uncharacterized protein</fullName>
    </submittedName>
</protein>
<gene>
    <name evidence="1" type="ORF">CPT_LL5_24</name>
</gene>
<sequence length="75" mass="8718">MFGLNEEQYNAIKKMARECNKELKFECDNGKKYDHVATGIITKHHTPVSTLITRISFIWLCGHLAERFGRVGEYE</sequence>
<evidence type="ECO:0000313" key="1">
    <source>
        <dbReference type="EMBL" id="AWY04326.1"/>
    </source>
</evidence>
<dbReference type="Proteomes" id="UP000251526">
    <property type="component" value="Segment"/>
</dbReference>
<reference evidence="2" key="1">
    <citation type="submission" date="2018-06" db="EMBL/GenBank/DDBJ databases">
        <title>Complete genome of Escherichia coli bacteriophage LL5.</title>
        <authorList>
            <person name="Lessor L."/>
            <person name="Piya D.K."/>
            <person name="Gill J.J."/>
            <person name="Young R."/>
        </authorList>
    </citation>
    <scope>NUCLEOTIDE SEQUENCE [LARGE SCALE GENOMIC DNA]</scope>
    <source>
        <strain evidence="2">Escherichia coli str. MG1655</strain>
    </source>
</reference>
<evidence type="ECO:0000313" key="2">
    <source>
        <dbReference type="Proteomes" id="UP000251526"/>
    </source>
</evidence>
<accession>A0A2Z4Q2Y6</accession>
<name>A0A2Z4Q2Y6_9CAUD</name>
<keyword evidence="2" id="KW-1185">Reference proteome</keyword>
<organism evidence="1 2">
    <name type="scientific">Escherichia phage LL5</name>
    <dbReference type="NCBI Taxonomy" id="2233992"/>
    <lineage>
        <taxon>Viruses</taxon>
        <taxon>Duplodnaviria</taxon>
        <taxon>Heunggongvirae</taxon>
        <taxon>Uroviricota</taxon>
        <taxon>Caudoviricetes</taxon>
        <taxon>Drexlerviridae</taxon>
        <taxon>Tempevirinae</taxon>
        <taxon>Tlsvirus</taxon>
        <taxon>Tlsvirus LL5</taxon>
    </lineage>
</organism>